<feature type="compositionally biased region" description="Basic and acidic residues" evidence="1">
    <location>
        <begin position="200"/>
        <end position="210"/>
    </location>
</feature>
<feature type="compositionally biased region" description="Basic and acidic residues" evidence="1">
    <location>
        <begin position="985"/>
        <end position="995"/>
    </location>
</feature>
<name>A0AA47M471_MERPO</name>
<feature type="compositionally biased region" description="Basic and acidic residues" evidence="1">
    <location>
        <begin position="182"/>
        <end position="192"/>
    </location>
</feature>
<feature type="compositionally biased region" description="Acidic residues" evidence="1">
    <location>
        <begin position="219"/>
        <end position="236"/>
    </location>
</feature>
<protein>
    <submittedName>
        <fullName evidence="2">Uncharacterized protein</fullName>
    </submittedName>
</protein>
<feature type="region of interest" description="Disordered" evidence="1">
    <location>
        <begin position="818"/>
        <end position="839"/>
    </location>
</feature>
<feature type="region of interest" description="Disordered" evidence="1">
    <location>
        <begin position="1261"/>
        <end position="1302"/>
    </location>
</feature>
<evidence type="ECO:0000313" key="3">
    <source>
        <dbReference type="Proteomes" id="UP001174136"/>
    </source>
</evidence>
<feature type="region of interest" description="Disordered" evidence="1">
    <location>
        <begin position="527"/>
        <end position="554"/>
    </location>
</feature>
<sequence>MCSPSPSPLHNGHTTHLQNYISGAVTRFLRPEPVNPANVDQERTVNRQTAGFGREEINPSQRDEEEEEEEKEKKEEEELEEEPSNLITASLPHSPQPPIALPPRTDTLLLDPGRVREVQCTEVSTRWSDIHSTPQEEETQREQWLIQTDGERTEQGSIKLTAATQSIIERENYKKLLVGRYETSEPDKRQQDNELSIYTDEEHGHHHQEIENTLAGVGPEDEADQNPQVTEEEEEEARVKLSGDEEPDLNEPNNVSGLEMEGNGIVREENITCVNEEHLERTEEGGGGEGGETQKAMSTNPENTDGGSTEPSVRTLSDVQTANHLKSSEGVWGLDLTRIASEEVGEEKADLVMTFSDVLTPFVESPDPNLSSLVSNNDNTVVGQGLLEVVAKQSVEEKEHSKFLIEGTDDFYRKGSDVIDPVGIQEVVGTEEEITKEGACGRVTVYVEETTLVKNQDDDQNDESQLQEEVNQTREEEEEGDGEISVILQTAQDKELNYSKNTEAESEFNGPEHLLCFVDTGTGATGDSLSSFSDDDRGDGEGGVSTHRSVGSNSPGVALMVEAESNNEQEMSAELQDVSLGRFPGSGAGPCRLNCVPCEETRGLIPEVNNGHVAATDKNTEQRALMGRVSEESWVTSQLPHESGGFKYVVSLGEADHSQREDRDTTLKSGERENTAAIPDMVVCRSVEPQSFVDSRPLWGIGEQMSGRAEQATGQEGEAGRTGDGLSDEEHSRHEAHKTDGEHFKTEEPLFEFTLDGERSESTGAASEEPVVSEDGVLSSIWYDNVAVQDDTVLCEEILILPDAAIQKTEACESESTVATMTEENNGRTQSQSENYVEPESIDQPIEYQIKSFEDGQTETEDIVADILDVVMGNDVCNVGSEETTAESGQQRNAGESNRSTVETVGLGSLTDMTSDLLMEVRRDLLDELLESTSRVTLPDELKEMPGQIEGEEDKELPLESYSSESGLAGTLGISNLLEAPMCEDSEHTSGREGSPECEVLTTKPEGIRSSEMLMLPPGVPDVSLHSFTEERPTHSNSPEQELQHHHPPESSGKLSDNEAVSFQAEQDELLYESQMIEETRNKVEAIDIDPEVSAVAKSSAGAADDGRDETSVKPVPISNSVDEDFMKPCAEDPSHLLPDMKRSELSFPSEVDSVILRERKGFGESRQGPCLDSKHPLYKLDINVLDLTVQKSRILVKNPSARPPTDPRALLQMPSLEPSPSHPSGLQRAPPLAGRPIGGLGVGIKLPGFGAGFPALKKTQKVVKEGGESVPEQKSEPQQGMTSMSPKPAVADHKPRFGNPMMSELKSKLKKTSEEDGVLHVPQVPDIPSRKLFCPTTSSYYQLALELKGWLQRASVESILSPQLNAVITPPLTSRTFERDGSETVHTTAAFCQEALKANFSHTAPR</sequence>
<feature type="compositionally biased region" description="Basic and acidic residues" evidence="1">
    <location>
        <begin position="1263"/>
        <end position="1276"/>
    </location>
</feature>
<reference evidence="2" key="1">
    <citation type="journal article" date="2023" name="Front. Mar. Sci.">
        <title>A new Merluccius polli reference genome to investigate the effects of global change in West African waters.</title>
        <authorList>
            <person name="Mateo J.L."/>
            <person name="Blanco-Fernandez C."/>
            <person name="Garcia-Vazquez E."/>
            <person name="Machado-Schiaffino G."/>
        </authorList>
    </citation>
    <scope>NUCLEOTIDE SEQUENCE</scope>
    <source>
        <strain evidence="2">C29</strain>
        <tissue evidence="2">Fin</tissue>
    </source>
</reference>
<accession>A0AA47M471</accession>
<feature type="compositionally biased region" description="Basic and acidic residues" evidence="1">
    <location>
        <begin position="1125"/>
        <end position="1142"/>
    </location>
</feature>
<feature type="region of interest" description="Disordered" evidence="1">
    <location>
        <begin position="453"/>
        <end position="483"/>
    </location>
</feature>
<comment type="caution">
    <text evidence="2">The sequence shown here is derived from an EMBL/GenBank/DDBJ whole genome shotgun (WGS) entry which is preliminary data.</text>
</comment>
<feature type="region of interest" description="Disordered" evidence="1">
    <location>
        <begin position="180"/>
        <end position="266"/>
    </location>
</feature>
<feature type="compositionally biased region" description="Polar residues" evidence="1">
    <location>
        <begin position="295"/>
        <end position="314"/>
    </location>
</feature>
<feature type="compositionally biased region" description="Polar residues" evidence="1">
    <location>
        <begin position="1277"/>
        <end position="1286"/>
    </location>
</feature>
<evidence type="ECO:0000256" key="1">
    <source>
        <dbReference type="SAM" id="MobiDB-lite"/>
    </source>
</evidence>
<gene>
    <name evidence="2" type="ORF">N1851_031423</name>
</gene>
<organism evidence="2 3">
    <name type="scientific">Merluccius polli</name>
    <name type="common">Benguela hake</name>
    <name type="synonym">Merluccius cadenati</name>
    <dbReference type="NCBI Taxonomy" id="89951"/>
    <lineage>
        <taxon>Eukaryota</taxon>
        <taxon>Metazoa</taxon>
        <taxon>Chordata</taxon>
        <taxon>Craniata</taxon>
        <taxon>Vertebrata</taxon>
        <taxon>Euteleostomi</taxon>
        <taxon>Actinopterygii</taxon>
        <taxon>Neopterygii</taxon>
        <taxon>Teleostei</taxon>
        <taxon>Neoteleostei</taxon>
        <taxon>Acanthomorphata</taxon>
        <taxon>Zeiogadaria</taxon>
        <taxon>Gadariae</taxon>
        <taxon>Gadiformes</taxon>
        <taxon>Gadoidei</taxon>
        <taxon>Merlucciidae</taxon>
        <taxon>Merluccius</taxon>
    </lineage>
</organism>
<evidence type="ECO:0000313" key="2">
    <source>
        <dbReference type="EMBL" id="KAK0133204.1"/>
    </source>
</evidence>
<dbReference type="Proteomes" id="UP001174136">
    <property type="component" value="Unassembled WGS sequence"/>
</dbReference>
<feature type="region of interest" description="Disordered" evidence="1">
    <location>
        <begin position="984"/>
        <end position="1067"/>
    </location>
</feature>
<feature type="region of interest" description="Disordered" evidence="1">
    <location>
        <begin position="882"/>
        <end position="901"/>
    </location>
</feature>
<feature type="compositionally biased region" description="Basic and acidic residues" evidence="1">
    <location>
        <begin position="728"/>
        <end position="748"/>
    </location>
</feature>
<feature type="region of interest" description="Disordered" evidence="1">
    <location>
        <begin position="706"/>
        <end position="748"/>
    </location>
</feature>
<feature type="region of interest" description="Disordered" evidence="1">
    <location>
        <begin position="279"/>
        <end position="314"/>
    </location>
</feature>
<feature type="region of interest" description="Disordered" evidence="1">
    <location>
        <begin position="1197"/>
        <end position="1235"/>
    </location>
</feature>
<feature type="region of interest" description="Disordered" evidence="1">
    <location>
        <begin position="654"/>
        <end position="674"/>
    </location>
</feature>
<proteinExistence type="predicted"/>
<dbReference type="EMBL" id="JAOPHQ010006007">
    <property type="protein sequence ID" value="KAK0133204.1"/>
    <property type="molecule type" value="Genomic_DNA"/>
</dbReference>
<feature type="region of interest" description="Disordered" evidence="1">
    <location>
        <begin position="31"/>
        <end position="103"/>
    </location>
</feature>
<feature type="compositionally biased region" description="Polar residues" evidence="1">
    <location>
        <begin position="818"/>
        <end position="835"/>
    </location>
</feature>
<keyword evidence="3" id="KW-1185">Reference proteome</keyword>
<feature type="region of interest" description="Disordered" evidence="1">
    <location>
        <begin position="1096"/>
        <end position="1142"/>
    </location>
</feature>
<feature type="compositionally biased region" description="Polar residues" evidence="1">
    <location>
        <begin position="1053"/>
        <end position="1065"/>
    </location>
</feature>